<sequence>MRSSRRLAQQYPVRGLDMQAAIRVGALEQGVLALGSGAPWGAGSGDLGIPRSCSRRGEGEAACEGEKKAEGAQRPLRGFSLRWIQAFVSSYSGCLAPSTMMVSCMLTVRLAPRCRAMLGPGRLVWLFLSALWLFLLCVTRSDIVSGGVQNGWACCARALQSVASPGAGGNREEKVRQPSRVWQSGEAAVIDLDRIWRPNCPGRLAWCVRSSNYLFYPPSLFRLATNHSPLGQSITSKGMRMSLAGVPK</sequence>
<proteinExistence type="predicted"/>
<name>A0A395NYS3_TRIAR</name>
<evidence type="ECO:0000313" key="2">
    <source>
        <dbReference type="Proteomes" id="UP000266272"/>
    </source>
</evidence>
<dbReference type="Proteomes" id="UP000266272">
    <property type="component" value="Unassembled WGS sequence"/>
</dbReference>
<reference evidence="1 2" key="1">
    <citation type="journal article" date="2018" name="PLoS Pathog.">
        <title>Evolution of structural diversity of trichothecenes, a family of toxins produced by plant pathogenic and entomopathogenic fungi.</title>
        <authorList>
            <person name="Proctor R.H."/>
            <person name="McCormick S.P."/>
            <person name="Kim H.S."/>
            <person name="Cardoza R.E."/>
            <person name="Stanley A.M."/>
            <person name="Lindo L."/>
            <person name="Kelly A."/>
            <person name="Brown D.W."/>
            <person name="Lee T."/>
            <person name="Vaughan M.M."/>
            <person name="Alexander N.J."/>
            <person name="Busman M."/>
            <person name="Gutierrez S."/>
        </authorList>
    </citation>
    <scope>NUCLEOTIDE SEQUENCE [LARGE SCALE GENOMIC DNA]</scope>
    <source>
        <strain evidence="1 2">IBT 40837</strain>
    </source>
</reference>
<comment type="caution">
    <text evidence="1">The sequence shown here is derived from an EMBL/GenBank/DDBJ whole genome shotgun (WGS) entry which is preliminary data.</text>
</comment>
<gene>
    <name evidence="1" type="ORF">TARUN_1587</name>
</gene>
<protein>
    <submittedName>
        <fullName evidence="1">Uncharacterized protein</fullName>
    </submittedName>
</protein>
<organism evidence="1 2">
    <name type="scientific">Trichoderma arundinaceum</name>
    <dbReference type="NCBI Taxonomy" id="490622"/>
    <lineage>
        <taxon>Eukaryota</taxon>
        <taxon>Fungi</taxon>
        <taxon>Dikarya</taxon>
        <taxon>Ascomycota</taxon>
        <taxon>Pezizomycotina</taxon>
        <taxon>Sordariomycetes</taxon>
        <taxon>Hypocreomycetidae</taxon>
        <taxon>Hypocreales</taxon>
        <taxon>Hypocreaceae</taxon>
        <taxon>Trichoderma</taxon>
    </lineage>
</organism>
<evidence type="ECO:0000313" key="1">
    <source>
        <dbReference type="EMBL" id="RFU80631.1"/>
    </source>
</evidence>
<keyword evidence="2" id="KW-1185">Reference proteome</keyword>
<accession>A0A395NYS3</accession>
<dbReference type="AlphaFoldDB" id="A0A395NYS3"/>
<dbReference type="EMBL" id="PXOA01000102">
    <property type="protein sequence ID" value="RFU80631.1"/>
    <property type="molecule type" value="Genomic_DNA"/>
</dbReference>